<dbReference type="PROSITE" id="PS51257">
    <property type="entry name" value="PROKAR_LIPOPROTEIN"/>
    <property type="match status" value="1"/>
</dbReference>
<keyword evidence="5" id="KW-0378">Hydrolase</keyword>
<comment type="caution">
    <text evidence="13">The sequence shown here is derived from an EMBL/GenBank/DDBJ whole genome shotgun (WGS) entry which is preliminary data.</text>
</comment>
<dbReference type="InterPro" id="IPR001930">
    <property type="entry name" value="Peptidase_M1"/>
</dbReference>
<gene>
    <name evidence="13" type="primary">Necator_chrX.g21472</name>
    <name evidence="13" type="ORF">RB195_021311</name>
</gene>
<keyword evidence="3" id="KW-0645">Protease</keyword>
<dbReference type="Proteomes" id="UP001303046">
    <property type="component" value="Unassembled WGS sequence"/>
</dbReference>
<keyword evidence="7" id="KW-0482">Metalloprotease</keyword>
<feature type="domain" description="Peptidase M1 membrane alanine aminopeptidase" evidence="10">
    <location>
        <begin position="291"/>
        <end position="496"/>
    </location>
</feature>
<proteinExistence type="inferred from homology"/>
<accession>A0ABR1EAB8</accession>
<keyword evidence="9" id="KW-0732">Signal</keyword>
<dbReference type="InterPro" id="IPR045357">
    <property type="entry name" value="Aminopeptidase_N-like_N"/>
</dbReference>
<protein>
    <recommendedName>
        <fullName evidence="15">Peptidase family M1</fullName>
    </recommendedName>
</protein>
<dbReference type="InterPro" id="IPR027268">
    <property type="entry name" value="Peptidase_M4/M1_CTD_sf"/>
</dbReference>
<comment type="cofactor">
    <cofactor evidence="1">
        <name>Zn(2+)</name>
        <dbReference type="ChEBI" id="CHEBI:29105"/>
    </cofactor>
</comment>
<dbReference type="SUPFAM" id="SSF55486">
    <property type="entry name" value="Metalloproteases ('zincins'), catalytic domain"/>
    <property type="match status" value="2"/>
</dbReference>
<evidence type="ECO:0000256" key="6">
    <source>
        <dbReference type="ARBA" id="ARBA00022833"/>
    </source>
</evidence>
<evidence type="ECO:0000256" key="7">
    <source>
        <dbReference type="ARBA" id="ARBA00023049"/>
    </source>
</evidence>
<evidence type="ECO:0000313" key="13">
    <source>
        <dbReference type="EMBL" id="KAK6759652.1"/>
    </source>
</evidence>
<evidence type="ECO:0008006" key="15">
    <source>
        <dbReference type="Google" id="ProtNLM"/>
    </source>
</evidence>
<keyword evidence="4" id="KW-0479">Metal-binding</keyword>
<dbReference type="Gene3D" id="1.25.50.20">
    <property type="match status" value="2"/>
</dbReference>
<organism evidence="13 14">
    <name type="scientific">Necator americanus</name>
    <name type="common">Human hookworm</name>
    <dbReference type="NCBI Taxonomy" id="51031"/>
    <lineage>
        <taxon>Eukaryota</taxon>
        <taxon>Metazoa</taxon>
        <taxon>Ecdysozoa</taxon>
        <taxon>Nematoda</taxon>
        <taxon>Chromadorea</taxon>
        <taxon>Rhabditida</taxon>
        <taxon>Rhabditina</taxon>
        <taxon>Rhabditomorpha</taxon>
        <taxon>Strongyloidea</taxon>
        <taxon>Ancylostomatidae</taxon>
        <taxon>Bunostominae</taxon>
        <taxon>Necator</taxon>
    </lineage>
</organism>
<dbReference type="SUPFAM" id="SSF63737">
    <property type="entry name" value="Leukotriene A4 hydrolase N-terminal domain"/>
    <property type="match status" value="2"/>
</dbReference>
<keyword evidence="8" id="KW-0175">Coiled coil</keyword>
<dbReference type="CDD" id="cd09601">
    <property type="entry name" value="M1_APN-Q_like"/>
    <property type="match status" value="2"/>
</dbReference>
<feature type="domain" description="Peptidase M1 membrane alanine aminopeptidase" evidence="10">
    <location>
        <begin position="1204"/>
        <end position="1428"/>
    </location>
</feature>
<feature type="chain" id="PRO_5047521531" description="Peptidase family M1" evidence="9">
    <location>
        <begin position="25"/>
        <end position="1882"/>
    </location>
</feature>
<dbReference type="InterPro" id="IPR042097">
    <property type="entry name" value="Aminopeptidase_N-like_N_sf"/>
</dbReference>
<evidence type="ECO:0000256" key="9">
    <source>
        <dbReference type="SAM" id="SignalP"/>
    </source>
</evidence>
<feature type="domain" description="ERAP1-like C-terminal" evidence="11">
    <location>
        <begin position="1508"/>
        <end position="1803"/>
    </location>
</feature>
<dbReference type="InterPro" id="IPR050344">
    <property type="entry name" value="Peptidase_M1_aminopeptidases"/>
</dbReference>
<comment type="similarity">
    <text evidence="2">Belongs to the peptidase M1 family.</text>
</comment>
<dbReference type="InterPro" id="IPR014782">
    <property type="entry name" value="Peptidase_M1_dom"/>
</dbReference>
<dbReference type="PANTHER" id="PTHR11533:SF293">
    <property type="entry name" value="AMINOPEPTIDASE-2-RELATED"/>
    <property type="match status" value="1"/>
</dbReference>
<reference evidence="13 14" key="1">
    <citation type="submission" date="2023-08" db="EMBL/GenBank/DDBJ databases">
        <title>A Necator americanus chromosomal reference genome.</title>
        <authorList>
            <person name="Ilik V."/>
            <person name="Petrzelkova K.J."/>
            <person name="Pardy F."/>
            <person name="Fuh T."/>
            <person name="Niatou-Singa F.S."/>
            <person name="Gouil Q."/>
            <person name="Baker L."/>
            <person name="Ritchie M.E."/>
            <person name="Jex A.R."/>
            <person name="Gazzola D."/>
            <person name="Li H."/>
            <person name="Toshio Fujiwara R."/>
            <person name="Zhan B."/>
            <person name="Aroian R.V."/>
            <person name="Pafco B."/>
            <person name="Schwarz E.M."/>
        </authorList>
    </citation>
    <scope>NUCLEOTIDE SEQUENCE [LARGE SCALE GENOMIC DNA]</scope>
    <source>
        <strain evidence="13 14">Aroian</strain>
        <tissue evidence="13">Whole animal</tissue>
    </source>
</reference>
<dbReference type="Gene3D" id="1.10.390.10">
    <property type="entry name" value="Neutral Protease Domain 2"/>
    <property type="match status" value="2"/>
</dbReference>
<evidence type="ECO:0000259" key="11">
    <source>
        <dbReference type="Pfam" id="PF11838"/>
    </source>
</evidence>
<dbReference type="InterPro" id="IPR034016">
    <property type="entry name" value="M1_APN-typ"/>
</dbReference>
<evidence type="ECO:0000256" key="8">
    <source>
        <dbReference type="SAM" id="Coils"/>
    </source>
</evidence>
<dbReference type="PRINTS" id="PR00756">
    <property type="entry name" value="ALADIPTASE"/>
</dbReference>
<dbReference type="InterPro" id="IPR024571">
    <property type="entry name" value="ERAP1-like_C_dom"/>
</dbReference>
<dbReference type="EMBL" id="JAVFWL010000006">
    <property type="protein sequence ID" value="KAK6759652.1"/>
    <property type="molecule type" value="Genomic_DNA"/>
</dbReference>
<evidence type="ECO:0000259" key="12">
    <source>
        <dbReference type="Pfam" id="PF17900"/>
    </source>
</evidence>
<evidence type="ECO:0000313" key="14">
    <source>
        <dbReference type="Proteomes" id="UP001303046"/>
    </source>
</evidence>
<feature type="coiled-coil region" evidence="8">
    <location>
        <begin position="899"/>
        <end position="930"/>
    </location>
</feature>
<evidence type="ECO:0000256" key="3">
    <source>
        <dbReference type="ARBA" id="ARBA00022670"/>
    </source>
</evidence>
<feature type="domain" description="ERAP1-like C-terminal" evidence="11">
    <location>
        <begin position="600"/>
        <end position="905"/>
    </location>
</feature>
<sequence length="1882" mass="216333">MDRLRAVVMVAVLLLTVFSLGCYAAGPHPIIVPDQLRHVASERDGSFRYNSSLRLPDVVSVMEYFVQIQPYYPAPEVHYNDSRNMTFDGFVLMSMVVKKPTNVITLNALNIDVSDLHLKDLLQNEIRVKERKYNNVTQRLIIHLTDELPAGLVLTLSINYTGLINPYTDGGLFYTYYLDTDGEVHWMIATQMEAFGARSVFPCFDEPAFKAVFRLQLIFPSSHVPLGNTMRNKGVELENGWSMATFPPTPIMSTYLVAFTVGPFESHTVINKDGILVRSWGWTGQREYLKFAAETAAECLHQMTLYTGVKFPINKCDNVGLPQFPSGAMENYGLLLYKYQLIPFNPYTTSVLQKIESARVLCHEVSHQWFGDLVTAKWWDNLFLHEGFAAYFMRLMMGKVFPEEAKFVDTTMLSLDREQALNQDAGPTTHPLIASDGPYFDKITYKKGSALLRMLSDVLGQEVFQDGIREYIKSHEYGTASHLDLYTSLTEAAARAKVKGCCSYNINVTDLMEPFSHQEGFPLINVHYDKFFYELSQEPYNETSDSPPSPWNYTWIIPVRTESFELPEGEVHWMMSRSKRVKVYSLNNEKHNYRLVSYTSATYGRVRYDNESLNAILEKITTEDVPIGVKITLVGDEVALIKRQISRGLPYSYDRLLNVLSTVYNTPSTDDPSFTLADLVLPQMEFFASLMQDSIDAPLIDRFFNKVFGKIYKPELWESADSWNANAFKYAFLPYAVKYNIGDAVQRAKKVFKEIDVNCAALQSNNGSSWCSGVSVEIHRAAYCAAGKYDNERGENYDKLMNYYSGEVKVNPYFFQEYRALLEGMACTELPGRLETLIELFLESPLQPSMIFGWFKSNPKASDALYGYLDRKSDSVLKYDGLSSYFDAMTYNWRSKTRLQQFTKLHQKLLQKLNKEQKALFDKYEEKIKKNIEWSEQHLPSIMRWMYDKLVVVRKLLWKKRLPGTIAPKQYDLEITPYIPGSGKYIYSKNMTFDGKVTVKFIATEETSEIVLNAHRLVIDPDSIVVMDNQNKTIKVITTRVTKDYDNGILHIPVGEKLRRNSQYYMTISYYGFIFDKPQDGVLSNYNYYEFNGKQGWIFSTDFEGGPSPRSLLVCCDEPAYKAAFKITVRHPADMTALSNMINTDTTMGKDGWAVTSFQKTPPMSSYLVAISVGHFSSLSAVSETGVLVRVFSWTGMEKYAEFSVKVMAASVDYMSNYFNSPYPLNKLDIIALPQYTGTMSAMENWGLIIGNYKLLMIDPEYASAAVVGKVSTVVAHEVAHQWFGDLVTMDWWSNLFLNEGFAEYWSLNAVNDTFTDQRAYSEYFRFIATTKALWDDCGETPFPILTDESGLFTSAVYKKGSALLNTLSHTLSPETLQKGLRSYVSKKAYGNAKPADLWAALTEASAEDGVKGWDGRNLDVSTFMDSWTNEGSYPILKLKYDMDNSRVTYEQESCSGGSASNTTWYIPVVSKTWDKSFQYSEELNWFHGKDGSSQKWSQIYPMKRIDNIRRTSFLRTYYDNANWASLLKNVYVVKDSTTLGAILDDAWFFLMKGSYTWTQFLDLTREIMWKNDLIPWTVGLQFMRKMYEAYRFHADNRRILKYLIYMGESSYLTIHEAMKPSPYWDQQILGGELAEWMCRLNNSECLKRVNIQFNNFVSKCSTSRTGTAQCVGVIPDYRATMYCYGLRQNPKAHDLIYSLQKYFARNAFYFNRDRLNLLYGLSCLNDFGLQKNYIHRVLDGLLPAEFILYIGENDVTGNMLYDFFVEEIRKILNSDIGFDFYVEAMITDWSRKDQIQKLINFKFEEDYKFLNKEQRDVWEDAIKTVVERESWDSLPRIAMLPQIIIIYLPIGYPIHDSQKYCQDEEIMVQMGPNMRKLGPLE</sequence>
<feature type="domain" description="Aminopeptidase N-like N-terminal" evidence="12">
    <location>
        <begin position="968"/>
        <end position="1168"/>
    </location>
</feature>
<evidence type="ECO:0000256" key="2">
    <source>
        <dbReference type="ARBA" id="ARBA00010136"/>
    </source>
</evidence>
<name>A0ABR1EAB8_NECAM</name>
<dbReference type="Pfam" id="PF11838">
    <property type="entry name" value="ERAP1_C"/>
    <property type="match status" value="2"/>
</dbReference>
<feature type="domain" description="Aminopeptidase N-like N-terminal" evidence="12">
    <location>
        <begin position="82"/>
        <end position="256"/>
    </location>
</feature>
<dbReference type="Pfam" id="PF17900">
    <property type="entry name" value="Peptidase_M1_N"/>
    <property type="match status" value="2"/>
</dbReference>
<dbReference type="PANTHER" id="PTHR11533">
    <property type="entry name" value="PROTEASE M1 ZINC METALLOPROTEASE"/>
    <property type="match status" value="1"/>
</dbReference>
<feature type="signal peptide" evidence="9">
    <location>
        <begin position="1"/>
        <end position="24"/>
    </location>
</feature>
<evidence type="ECO:0000256" key="4">
    <source>
        <dbReference type="ARBA" id="ARBA00022723"/>
    </source>
</evidence>
<keyword evidence="14" id="KW-1185">Reference proteome</keyword>
<dbReference type="Pfam" id="PF01433">
    <property type="entry name" value="Peptidase_M1"/>
    <property type="match status" value="2"/>
</dbReference>
<evidence type="ECO:0000256" key="5">
    <source>
        <dbReference type="ARBA" id="ARBA00022801"/>
    </source>
</evidence>
<keyword evidence="6" id="KW-0862">Zinc</keyword>
<dbReference type="Gene3D" id="2.60.40.1730">
    <property type="entry name" value="tricorn interacting facor f3 domain"/>
    <property type="match status" value="2"/>
</dbReference>
<evidence type="ECO:0000259" key="10">
    <source>
        <dbReference type="Pfam" id="PF01433"/>
    </source>
</evidence>
<evidence type="ECO:0000256" key="1">
    <source>
        <dbReference type="ARBA" id="ARBA00001947"/>
    </source>
</evidence>